<organism evidence="2 3">
    <name type="scientific">Exidia glandulosa HHB12029</name>
    <dbReference type="NCBI Taxonomy" id="1314781"/>
    <lineage>
        <taxon>Eukaryota</taxon>
        <taxon>Fungi</taxon>
        <taxon>Dikarya</taxon>
        <taxon>Basidiomycota</taxon>
        <taxon>Agaricomycotina</taxon>
        <taxon>Agaricomycetes</taxon>
        <taxon>Auriculariales</taxon>
        <taxon>Exidiaceae</taxon>
        <taxon>Exidia</taxon>
    </lineage>
</organism>
<feature type="region of interest" description="Disordered" evidence="1">
    <location>
        <begin position="749"/>
        <end position="806"/>
    </location>
</feature>
<reference evidence="2 3" key="1">
    <citation type="journal article" date="2016" name="Mol. Biol. Evol.">
        <title>Comparative Genomics of Early-Diverging Mushroom-Forming Fungi Provides Insights into the Origins of Lignocellulose Decay Capabilities.</title>
        <authorList>
            <person name="Nagy L.G."/>
            <person name="Riley R."/>
            <person name="Tritt A."/>
            <person name="Adam C."/>
            <person name="Daum C."/>
            <person name="Floudas D."/>
            <person name="Sun H."/>
            <person name="Yadav J.S."/>
            <person name="Pangilinan J."/>
            <person name="Larsson K.H."/>
            <person name="Matsuura K."/>
            <person name="Barry K."/>
            <person name="Labutti K."/>
            <person name="Kuo R."/>
            <person name="Ohm R.A."/>
            <person name="Bhattacharya S.S."/>
            <person name="Shirouzu T."/>
            <person name="Yoshinaga Y."/>
            <person name="Martin F.M."/>
            <person name="Grigoriev I.V."/>
            <person name="Hibbett D.S."/>
        </authorList>
    </citation>
    <scope>NUCLEOTIDE SEQUENCE [LARGE SCALE GENOMIC DNA]</scope>
    <source>
        <strain evidence="2 3">HHB12029</strain>
    </source>
</reference>
<sequence length="806" mass="91359">MRTRKYKTGTSDKRPIATLPLTSTVSNSIMAQFDPRPLSRIWSLECIGLILGHLLNVPERRFASLNLDVFDDRQLAATSTGGVSWDPWQLLLVSKLWRELGEPLLYYTVVVRSQAQAQTLSDTFREHPALAGHVRKLRLEGLYGLAGAHVVHCTAATVLDVWLEVSRYSVTSDSDDIAQALALSLLNPRRAILHDGHGYQGDGYVPAYVAEAIGTWSRLEYVQWTFGFSSKSKQERAITASLGTLQRLKVIEIPWHYSPSLEALKLAAVSPALRKVITYKHFTPEMVAWFSSNAPSVILEGADESLRLQSYYEDQRRLSFDEYFAQFYRNTERRNERENVPPTHQRHLPGEILDLVVVMALRHKPDPDEEYRYPMECLAWYNKKNSIALLQVSRQVREITLSYLVQRPFFGSISKMVSFINFMLTRRDLVHRVTALEFDNLTVGTWSRDSDSQGGKLEAKAVSSVYALNLCIASFRDVCIIKFCNTGSDRLFELSPSMLDALGTLLQLEELSGVTLGWNRDFRSSIITSQCLARFTALRILDNVLWYSPAVLSKHTPWSSVFSSLQTLELRHESEPKVIHEVWKALALMELPLLTSFGYPDIDLAQATPFFEKHGTKLERLVLNRCHHGEGTVTKSLEELCPNVTELEFGETLEPDAYHSARHSGVTRIIVNEHDPYNLLEWWNGWTKRRRDAASPAPFPALKEVHIRTFWRWNKGSYWIDLSDDMRAEGIFVYNSSGEAWRPRLRRQGPEPLVIPDPASESEEGMDVGAADVAHINKDVEEDDDVVDNDDDTDNGGDAGGESDVD</sequence>
<dbReference type="AlphaFoldDB" id="A0A165Z0K2"/>
<accession>A0A165Z0K2</accession>
<evidence type="ECO:0000256" key="1">
    <source>
        <dbReference type="SAM" id="MobiDB-lite"/>
    </source>
</evidence>
<gene>
    <name evidence="2" type="ORF">EXIGLDRAFT_783967</name>
</gene>
<feature type="compositionally biased region" description="Acidic residues" evidence="1">
    <location>
        <begin position="780"/>
        <end position="806"/>
    </location>
</feature>
<name>A0A165Z0K2_EXIGL</name>
<proteinExistence type="predicted"/>
<dbReference type="InParanoid" id="A0A165Z0K2"/>
<keyword evidence="3" id="KW-1185">Reference proteome</keyword>
<dbReference type="OrthoDB" id="2786563at2759"/>
<dbReference type="Proteomes" id="UP000077266">
    <property type="component" value="Unassembled WGS sequence"/>
</dbReference>
<dbReference type="EMBL" id="KV426942">
    <property type="protein sequence ID" value="KZV78339.1"/>
    <property type="molecule type" value="Genomic_DNA"/>
</dbReference>
<evidence type="ECO:0000313" key="2">
    <source>
        <dbReference type="EMBL" id="KZV78339.1"/>
    </source>
</evidence>
<protein>
    <submittedName>
        <fullName evidence="2">Uncharacterized protein</fullName>
    </submittedName>
</protein>
<evidence type="ECO:0000313" key="3">
    <source>
        <dbReference type="Proteomes" id="UP000077266"/>
    </source>
</evidence>